<gene>
    <name evidence="3" type="ORF">KOR42_05360</name>
</gene>
<dbReference type="Pfam" id="PF07963">
    <property type="entry name" value="N_methyl"/>
    <property type="match status" value="1"/>
</dbReference>
<feature type="domain" description="DUF1559" evidence="2">
    <location>
        <begin position="34"/>
        <end position="314"/>
    </location>
</feature>
<organism evidence="3 4">
    <name type="scientific">Thalassoglobus neptunius</name>
    <dbReference type="NCBI Taxonomy" id="1938619"/>
    <lineage>
        <taxon>Bacteria</taxon>
        <taxon>Pseudomonadati</taxon>
        <taxon>Planctomycetota</taxon>
        <taxon>Planctomycetia</taxon>
        <taxon>Planctomycetales</taxon>
        <taxon>Planctomycetaceae</taxon>
        <taxon>Thalassoglobus</taxon>
    </lineage>
</organism>
<keyword evidence="1" id="KW-0812">Transmembrane</keyword>
<dbReference type="AlphaFoldDB" id="A0A5C5X305"/>
<dbReference type="EMBL" id="SIHI01000001">
    <property type="protein sequence ID" value="TWT57178.1"/>
    <property type="molecule type" value="Genomic_DNA"/>
</dbReference>
<dbReference type="PANTHER" id="PTHR30093">
    <property type="entry name" value="GENERAL SECRETION PATHWAY PROTEIN G"/>
    <property type="match status" value="1"/>
</dbReference>
<protein>
    <submittedName>
        <fullName evidence="3">Putative major pilin subunit</fullName>
    </submittedName>
</protein>
<accession>A0A5C5X305</accession>
<keyword evidence="1" id="KW-1133">Transmembrane helix</keyword>
<comment type="caution">
    <text evidence="3">The sequence shown here is derived from an EMBL/GenBank/DDBJ whole genome shotgun (WGS) entry which is preliminary data.</text>
</comment>
<proteinExistence type="predicted"/>
<name>A0A5C5X305_9PLAN</name>
<evidence type="ECO:0000313" key="3">
    <source>
        <dbReference type="EMBL" id="TWT57178.1"/>
    </source>
</evidence>
<reference evidence="3 4" key="1">
    <citation type="submission" date="2019-02" db="EMBL/GenBank/DDBJ databases">
        <title>Deep-cultivation of Planctomycetes and their phenomic and genomic characterization uncovers novel biology.</title>
        <authorList>
            <person name="Wiegand S."/>
            <person name="Jogler M."/>
            <person name="Boedeker C."/>
            <person name="Pinto D."/>
            <person name="Vollmers J."/>
            <person name="Rivas-Marin E."/>
            <person name="Kohn T."/>
            <person name="Peeters S.H."/>
            <person name="Heuer A."/>
            <person name="Rast P."/>
            <person name="Oberbeckmann S."/>
            <person name="Bunk B."/>
            <person name="Jeske O."/>
            <person name="Meyerdierks A."/>
            <person name="Storesund J.E."/>
            <person name="Kallscheuer N."/>
            <person name="Luecker S."/>
            <person name="Lage O.M."/>
            <person name="Pohl T."/>
            <person name="Merkel B.J."/>
            <person name="Hornburger P."/>
            <person name="Mueller R.-W."/>
            <person name="Bruemmer F."/>
            <person name="Labrenz M."/>
            <person name="Spormann A.M."/>
            <person name="Op Den Camp H."/>
            <person name="Overmann J."/>
            <person name="Amann R."/>
            <person name="Jetten M.S.M."/>
            <person name="Mascher T."/>
            <person name="Medema M.H."/>
            <person name="Devos D.P."/>
            <person name="Kaster A.-K."/>
            <person name="Ovreas L."/>
            <person name="Rohde M."/>
            <person name="Galperin M.Y."/>
            <person name="Jogler C."/>
        </authorList>
    </citation>
    <scope>NUCLEOTIDE SEQUENCE [LARGE SCALE GENOMIC DNA]</scope>
    <source>
        <strain evidence="3 4">KOR42</strain>
    </source>
</reference>
<dbReference type="InterPro" id="IPR012902">
    <property type="entry name" value="N_methyl_site"/>
</dbReference>
<dbReference type="Pfam" id="PF07596">
    <property type="entry name" value="SBP_bac_10"/>
    <property type="match status" value="1"/>
</dbReference>
<dbReference type="PROSITE" id="PS00409">
    <property type="entry name" value="PROKAR_NTER_METHYL"/>
    <property type="match status" value="1"/>
</dbReference>
<keyword evidence="4" id="KW-1185">Reference proteome</keyword>
<dbReference type="NCBIfam" id="TIGR02532">
    <property type="entry name" value="IV_pilin_GFxxxE"/>
    <property type="match status" value="1"/>
</dbReference>
<keyword evidence="1" id="KW-0472">Membrane</keyword>
<dbReference type="NCBIfam" id="TIGR04294">
    <property type="entry name" value="pre_pil_HX9DG"/>
    <property type="match status" value="1"/>
</dbReference>
<sequence length="331" mass="35998">MNKFVKRAGFTLIELLVVIAIIAILIALLLPAVQQAREAARRTQCRNNLKQIGLALHNYYDVAGVLPAALFGDVDDDAGLDDDGFAWSVYILPYIDQGPLYQLINPQGQPGIIRKDHPTRIEQMYPTQVGLGDDARVPGGDTVIPGFLCPSSAMPTQYPESWAIPGATVAGTGNPKLVGYGTISYKACAGSARGDFGLMHKMAEGGGLRFRDCTDGLSNTLLIGESAYTRDGDRVNTSSATRLDDWPIWIGTSNSDESARINGRTRSPINCRVNINRMFYAINDDCAFSWHVGGAMFTFGDGSVHFLSENIDQETYSNLHDRSDGQPIGQF</sequence>
<dbReference type="Proteomes" id="UP000317243">
    <property type="component" value="Unassembled WGS sequence"/>
</dbReference>
<dbReference type="PANTHER" id="PTHR30093:SF2">
    <property type="entry name" value="TYPE II SECRETION SYSTEM PROTEIN H"/>
    <property type="match status" value="1"/>
</dbReference>
<evidence type="ECO:0000256" key="1">
    <source>
        <dbReference type="SAM" id="Phobius"/>
    </source>
</evidence>
<dbReference type="InterPro" id="IPR011453">
    <property type="entry name" value="DUF1559"/>
</dbReference>
<dbReference type="InterPro" id="IPR045584">
    <property type="entry name" value="Pilin-like"/>
</dbReference>
<dbReference type="RefSeq" id="WP_197440793.1">
    <property type="nucleotide sequence ID" value="NZ_SIHI01000001.1"/>
</dbReference>
<evidence type="ECO:0000313" key="4">
    <source>
        <dbReference type="Proteomes" id="UP000317243"/>
    </source>
</evidence>
<evidence type="ECO:0000259" key="2">
    <source>
        <dbReference type="Pfam" id="PF07596"/>
    </source>
</evidence>
<dbReference type="Gene3D" id="3.30.700.10">
    <property type="entry name" value="Glycoprotein, Type 4 Pilin"/>
    <property type="match status" value="1"/>
</dbReference>
<dbReference type="SUPFAM" id="SSF54523">
    <property type="entry name" value="Pili subunits"/>
    <property type="match status" value="1"/>
</dbReference>
<dbReference type="InterPro" id="IPR027558">
    <property type="entry name" value="Pre_pil_HX9DG_C"/>
</dbReference>
<feature type="transmembrane region" description="Helical" evidence="1">
    <location>
        <begin position="12"/>
        <end position="33"/>
    </location>
</feature>